<evidence type="ECO:0000313" key="5">
    <source>
        <dbReference type="Proteomes" id="UP000009168"/>
    </source>
</evidence>
<feature type="transmembrane region" description="Helical" evidence="3">
    <location>
        <begin position="675"/>
        <end position="698"/>
    </location>
</feature>
<organism evidence="4 5">
    <name type="scientific">Tetrahymena thermophila (strain SB210)</name>
    <dbReference type="NCBI Taxonomy" id="312017"/>
    <lineage>
        <taxon>Eukaryota</taxon>
        <taxon>Sar</taxon>
        <taxon>Alveolata</taxon>
        <taxon>Ciliophora</taxon>
        <taxon>Intramacronucleata</taxon>
        <taxon>Oligohymenophorea</taxon>
        <taxon>Hymenostomatida</taxon>
        <taxon>Tetrahymenina</taxon>
        <taxon>Tetrahymenidae</taxon>
        <taxon>Tetrahymena</taxon>
    </lineage>
</organism>
<feature type="region of interest" description="Disordered" evidence="2">
    <location>
        <begin position="1"/>
        <end position="61"/>
    </location>
</feature>
<dbReference type="Proteomes" id="UP000009168">
    <property type="component" value="Unassembled WGS sequence"/>
</dbReference>
<evidence type="ECO:0000313" key="4">
    <source>
        <dbReference type="EMBL" id="EAS07076.2"/>
    </source>
</evidence>
<feature type="coiled-coil region" evidence="1">
    <location>
        <begin position="408"/>
        <end position="447"/>
    </location>
</feature>
<keyword evidence="1" id="KW-0175">Coiled coil</keyword>
<feature type="transmembrane region" description="Helical" evidence="3">
    <location>
        <begin position="535"/>
        <end position="556"/>
    </location>
</feature>
<feature type="transmembrane region" description="Helical" evidence="3">
    <location>
        <begin position="704"/>
        <end position="727"/>
    </location>
</feature>
<feature type="transmembrane region" description="Helical" evidence="3">
    <location>
        <begin position="978"/>
        <end position="997"/>
    </location>
</feature>
<proteinExistence type="predicted"/>
<dbReference type="InterPro" id="IPR001611">
    <property type="entry name" value="Leu-rich_rpt"/>
</dbReference>
<dbReference type="AlphaFoldDB" id="I7MB08"/>
<gene>
    <name evidence="4" type="ORF">TTHERM_00681830</name>
</gene>
<feature type="region of interest" description="Disordered" evidence="2">
    <location>
        <begin position="302"/>
        <end position="324"/>
    </location>
</feature>
<feature type="transmembrane region" description="Helical" evidence="3">
    <location>
        <begin position="748"/>
        <end position="769"/>
    </location>
</feature>
<evidence type="ECO:0000256" key="2">
    <source>
        <dbReference type="SAM" id="MobiDB-lite"/>
    </source>
</evidence>
<evidence type="ECO:0000256" key="1">
    <source>
        <dbReference type="SAM" id="Coils"/>
    </source>
</evidence>
<protein>
    <submittedName>
        <fullName evidence="4">Transmembrane protein, putative</fullName>
    </submittedName>
</protein>
<sequence>MSSSELSSISSQSEMQSSSSSETSSQQGSKKEYIDKRKRKMNNKFSSANNKRIHQLRKSQSHNSDLLNIIPSSTTSIINSQRKKSIKFNLSSNQEVNLGDENAFQQRINRGRRKSRFSKTDFLCEDVSPFKSLQMRKQNSQQLILKRKISDGDYPQSILKKSSFERSKSMIESPANIIIDSNPSPKMLQNRRHNQIPSLEFIMNESNPQIFYNFNSPTNQILNRNNSQISTAIFPPQDSIQNLNEKQNDYVKQPNILKNNNDLENNFFGDNYRQRPQRLSLENINQQIKLQLPNNLNISDISQQNNSNPSLNNFSNSNNAHTPQSRNAYQLNSLQLNNSVQTPSSQRNSKNQNQIENINGNIGFSDLALQYTSNSTQAYSNPNLPNIITTQGNHHHRSPSQQQIINKKKDYQEVLKELVDTQERLRAEEEKNEYLSLELKKNQEKNNALLRQQEILLKKSSFKQSVLREMNQKLNNMQNCNKLVAIHVPFNQKIMSKINKMYTLIFYETIFLSQNALKRQPFFCQNSLQYVKNSIYIYNLLVINNLLSFIVAPTIFKQKTNAKNIESYFYSAYDSSLISQIAFQIFITILVLTIAHLVNLSNMKRQYIRVKSKGKDKINLFKLVFNSFDFKESKSEQQVDYFQEKYSSNLKQYIIKKIKINSADKSPKILIFLKYFLIFIYSGITFSALFVLKIILSLEYSEQIFYQGIVLSFMTIGMCELVSILYSKINDLQCLNLDKNNLKEICKIQSVSVLILSCYFVVSTLNIIFQKQDFSFLASIKTSFNFIQSDPNSKQHQNGFQIECPEKIVSYIMIQYFVLLNAKILVKNVLRFSKNKLFHIFYQKQSYKKSQNFEFYENQHYDCLLFLLILINQSFFLWSSLFGLLLFIVKFLINYAILRNSKVLNFSQYQSFQIQNRFNQDFTYVLIIFILYSFLLNSLSYQKFFDQNGQVCGPFQGNQNISSYIYENLFTQPLTQQIYQIITWPPLLWILLLSYLMRQWISNLSGSEWKSEKKNQGKMMKEVNKHYQQKLQNLEVKIKNTKTILVSSQNFQINKNQ</sequence>
<dbReference type="TCDB" id="1.A.17.6.8">
    <property type="family name" value="the calcium-dependent chloride channel (ca-clc) family"/>
</dbReference>
<dbReference type="InParanoid" id="I7MB08"/>
<feature type="compositionally biased region" description="Basic residues" evidence="2">
    <location>
        <begin position="51"/>
        <end position="60"/>
    </location>
</feature>
<feature type="transmembrane region" description="Helical" evidence="3">
    <location>
        <begin position="875"/>
        <end position="897"/>
    </location>
</feature>
<dbReference type="PROSITE" id="PS51450">
    <property type="entry name" value="LRR"/>
    <property type="match status" value="1"/>
</dbReference>
<keyword evidence="3" id="KW-0472">Membrane</keyword>
<feature type="compositionally biased region" description="Low complexity" evidence="2">
    <location>
        <begin position="1"/>
        <end position="28"/>
    </location>
</feature>
<accession>I7MB08</accession>
<dbReference type="RefSeq" id="XP_001027318.2">
    <property type="nucleotide sequence ID" value="XM_001027318.2"/>
</dbReference>
<feature type="transmembrane region" description="Helical" evidence="3">
    <location>
        <begin position="576"/>
        <end position="598"/>
    </location>
</feature>
<dbReference type="KEGG" id="tet:TTHERM_00681830"/>
<feature type="transmembrane region" description="Helical" evidence="3">
    <location>
        <begin position="918"/>
        <end position="936"/>
    </location>
</feature>
<name>I7MB08_TETTS</name>
<feature type="compositionally biased region" description="Low complexity" evidence="2">
    <location>
        <begin position="302"/>
        <end position="319"/>
    </location>
</feature>
<reference evidence="5" key="1">
    <citation type="journal article" date="2006" name="PLoS Biol.">
        <title>Macronuclear genome sequence of the ciliate Tetrahymena thermophila, a model eukaryote.</title>
        <authorList>
            <person name="Eisen J.A."/>
            <person name="Coyne R.S."/>
            <person name="Wu M."/>
            <person name="Wu D."/>
            <person name="Thiagarajan M."/>
            <person name="Wortman J.R."/>
            <person name="Badger J.H."/>
            <person name="Ren Q."/>
            <person name="Amedeo P."/>
            <person name="Jones K.M."/>
            <person name="Tallon L.J."/>
            <person name="Delcher A.L."/>
            <person name="Salzberg S.L."/>
            <person name="Silva J.C."/>
            <person name="Haas B.J."/>
            <person name="Majoros W.H."/>
            <person name="Farzad M."/>
            <person name="Carlton J.M."/>
            <person name="Smith R.K. Jr."/>
            <person name="Garg J."/>
            <person name="Pearlman R.E."/>
            <person name="Karrer K.M."/>
            <person name="Sun L."/>
            <person name="Manning G."/>
            <person name="Elde N.C."/>
            <person name="Turkewitz A.P."/>
            <person name="Asai D.J."/>
            <person name="Wilkes D.E."/>
            <person name="Wang Y."/>
            <person name="Cai H."/>
            <person name="Collins K."/>
            <person name="Stewart B.A."/>
            <person name="Lee S.R."/>
            <person name="Wilamowska K."/>
            <person name="Weinberg Z."/>
            <person name="Ruzzo W.L."/>
            <person name="Wloga D."/>
            <person name="Gaertig J."/>
            <person name="Frankel J."/>
            <person name="Tsao C.-C."/>
            <person name="Gorovsky M.A."/>
            <person name="Keeling P.J."/>
            <person name="Waller R.F."/>
            <person name="Patron N.J."/>
            <person name="Cherry J.M."/>
            <person name="Stover N.A."/>
            <person name="Krieger C.J."/>
            <person name="del Toro C."/>
            <person name="Ryder H.F."/>
            <person name="Williamson S.C."/>
            <person name="Barbeau R.A."/>
            <person name="Hamilton E.P."/>
            <person name="Orias E."/>
        </authorList>
    </citation>
    <scope>NUCLEOTIDE SEQUENCE [LARGE SCALE GENOMIC DNA]</scope>
    <source>
        <strain evidence="5">SB210</strain>
    </source>
</reference>
<evidence type="ECO:0000256" key="3">
    <source>
        <dbReference type="SAM" id="Phobius"/>
    </source>
</evidence>
<dbReference type="EMBL" id="GG662247">
    <property type="protein sequence ID" value="EAS07076.2"/>
    <property type="molecule type" value="Genomic_DNA"/>
</dbReference>
<dbReference type="GeneID" id="7824726"/>
<keyword evidence="3" id="KW-1133">Transmembrane helix</keyword>
<keyword evidence="3 4" id="KW-0812">Transmembrane</keyword>
<keyword evidence="5" id="KW-1185">Reference proteome</keyword>